<dbReference type="RefSeq" id="WP_112404378.1">
    <property type="nucleotide sequence ID" value="NZ_QLTR01000022.1"/>
</dbReference>
<name>A0A329E5X6_VIBDI</name>
<comment type="caution">
    <text evidence="1">The sequence shown here is derived from an EMBL/GenBank/DDBJ whole genome shotgun (WGS) entry which is preliminary data.</text>
</comment>
<proteinExistence type="predicted"/>
<gene>
    <name evidence="1" type="ORF">DET48_12219</name>
</gene>
<dbReference type="AlphaFoldDB" id="A0A329E5X6"/>
<evidence type="ECO:0000313" key="2">
    <source>
        <dbReference type="Proteomes" id="UP000248729"/>
    </source>
</evidence>
<organism evidence="1 2">
    <name type="scientific">Vibrio diazotrophicus</name>
    <dbReference type="NCBI Taxonomy" id="685"/>
    <lineage>
        <taxon>Bacteria</taxon>
        <taxon>Pseudomonadati</taxon>
        <taxon>Pseudomonadota</taxon>
        <taxon>Gammaproteobacteria</taxon>
        <taxon>Vibrionales</taxon>
        <taxon>Vibrionaceae</taxon>
        <taxon>Vibrio</taxon>
    </lineage>
</organism>
<dbReference type="EMBL" id="QLTR01000022">
    <property type="protein sequence ID" value="RAS60457.1"/>
    <property type="molecule type" value="Genomic_DNA"/>
</dbReference>
<reference evidence="1 2" key="1">
    <citation type="submission" date="2018-06" db="EMBL/GenBank/DDBJ databases">
        <title>Freshwater and sediment microbial communities from various areas in North America, analyzing microbe dynamics in response to fracking.</title>
        <authorList>
            <person name="Lamendella R."/>
        </authorList>
    </citation>
    <scope>NUCLEOTIDE SEQUENCE [LARGE SCALE GENOMIC DNA]</scope>
    <source>
        <strain evidence="1 2">99A</strain>
    </source>
</reference>
<dbReference type="Proteomes" id="UP000248729">
    <property type="component" value="Unassembled WGS sequence"/>
</dbReference>
<evidence type="ECO:0000313" key="1">
    <source>
        <dbReference type="EMBL" id="RAS60457.1"/>
    </source>
</evidence>
<sequence length="146" mass="16576">MEPSKQLTWVKGLKTAYQCLGATQRDQYSWVAKTEQIYVFSAETDHIDPENNKYSHKIGTFFKRVPAMTTELGHEPLSISHSKELFEAVTDAFSRSIECYVILVKGTKFGTSKGGVKAGYDSHLWIVKELNGSVEKGYEFKLCRTR</sequence>
<accession>A0A329E5X6</accession>
<protein>
    <submittedName>
        <fullName evidence="1">Uncharacterized protein</fullName>
    </submittedName>
</protein>